<keyword evidence="2" id="KW-1185">Reference proteome</keyword>
<organism evidence="1 2">
    <name type="scientific">Cordylochernes scorpioides</name>
    <dbReference type="NCBI Taxonomy" id="51811"/>
    <lineage>
        <taxon>Eukaryota</taxon>
        <taxon>Metazoa</taxon>
        <taxon>Ecdysozoa</taxon>
        <taxon>Arthropoda</taxon>
        <taxon>Chelicerata</taxon>
        <taxon>Arachnida</taxon>
        <taxon>Pseudoscorpiones</taxon>
        <taxon>Cheliferoidea</taxon>
        <taxon>Chernetidae</taxon>
        <taxon>Cordylochernes</taxon>
    </lineage>
</organism>
<dbReference type="Proteomes" id="UP001235939">
    <property type="component" value="Chromosome 02"/>
</dbReference>
<evidence type="ECO:0000313" key="2">
    <source>
        <dbReference type="Proteomes" id="UP001235939"/>
    </source>
</evidence>
<dbReference type="EMBL" id="CP092864">
    <property type="protein sequence ID" value="UYV62415.1"/>
    <property type="molecule type" value="Genomic_DNA"/>
</dbReference>
<protein>
    <submittedName>
        <fullName evidence="1">Uncharacterized protein</fullName>
    </submittedName>
</protein>
<evidence type="ECO:0000313" key="1">
    <source>
        <dbReference type="EMBL" id="UYV62415.1"/>
    </source>
</evidence>
<sequence>MNMAPLPALQSLKITIELIPGDDVVRTVPALVHVLLVPSSSFLQGEVYGVEHRDHFFSLYRGCISDFNVCRLFFILTYLYGRSMFCVQLHAVCPRHEWHRVIPIRHHESLHALHVQRPGLRRISRQLGQQVTFHRRRLAVPSPVFHEDIL</sequence>
<proteinExistence type="predicted"/>
<accession>A0ABY6K5A4</accession>
<reference evidence="1 2" key="1">
    <citation type="submission" date="2022-01" db="EMBL/GenBank/DDBJ databases">
        <title>A chromosomal length assembly of Cordylochernes scorpioides.</title>
        <authorList>
            <person name="Zeh D."/>
            <person name="Zeh J."/>
        </authorList>
    </citation>
    <scope>NUCLEOTIDE SEQUENCE [LARGE SCALE GENOMIC DNA]</scope>
    <source>
        <strain evidence="1">IN4F17</strain>
        <tissue evidence="1">Whole Body</tissue>
    </source>
</reference>
<gene>
    <name evidence="1" type="ORF">LAZ67_2000482</name>
</gene>
<name>A0ABY6K5A4_9ARAC</name>